<sequence length="91" mass="9688">MVSAAGFLAAVIRSVRSRMVSAPRVLVAAVVRSIIAVIVSTSFRCFAPLSRWHLYWTPAGQGASRADRAGTGRDLGPLLPGTIRLERSANP</sequence>
<gene>
    <name evidence="1" type="ORF">Vqi01_02350</name>
</gene>
<accession>A0ABQ4J4I2</accession>
<protein>
    <recommendedName>
        <fullName evidence="3">Secreted protein</fullName>
    </recommendedName>
</protein>
<keyword evidence="2" id="KW-1185">Reference proteome</keyword>
<comment type="caution">
    <text evidence="1">The sequence shown here is derived from an EMBL/GenBank/DDBJ whole genome shotgun (WGS) entry which is preliminary data.</text>
</comment>
<evidence type="ECO:0000313" key="2">
    <source>
        <dbReference type="Proteomes" id="UP000653076"/>
    </source>
</evidence>
<evidence type="ECO:0000313" key="1">
    <source>
        <dbReference type="EMBL" id="GIJ25073.1"/>
    </source>
</evidence>
<name>A0ABQ4J4I2_9ACTN</name>
<organism evidence="1 2">
    <name type="scientific">Micromonospora qiuiae</name>
    <dbReference type="NCBI Taxonomy" id="502268"/>
    <lineage>
        <taxon>Bacteria</taxon>
        <taxon>Bacillati</taxon>
        <taxon>Actinomycetota</taxon>
        <taxon>Actinomycetes</taxon>
        <taxon>Micromonosporales</taxon>
        <taxon>Micromonosporaceae</taxon>
        <taxon>Micromonospora</taxon>
    </lineage>
</organism>
<dbReference type="EMBL" id="BOPC01000003">
    <property type="protein sequence ID" value="GIJ25073.1"/>
    <property type="molecule type" value="Genomic_DNA"/>
</dbReference>
<reference evidence="1 2" key="1">
    <citation type="submission" date="2021-01" db="EMBL/GenBank/DDBJ databases">
        <title>Whole genome shotgun sequence of Verrucosispora qiuiae NBRC 106684.</title>
        <authorList>
            <person name="Komaki H."/>
            <person name="Tamura T."/>
        </authorList>
    </citation>
    <scope>NUCLEOTIDE SEQUENCE [LARGE SCALE GENOMIC DNA]</scope>
    <source>
        <strain evidence="1 2">NBRC 106684</strain>
    </source>
</reference>
<dbReference type="Proteomes" id="UP000653076">
    <property type="component" value="Unassembled WGS sequence"/>
</dbReference>
<proteinExistence type="predicted"/>
<evidence type="ECO:0008006" key="3">
    <source>
        <dbReference type="Google" id="ProtNLM"/>
    </source>
</evidence>